<dbReference type="RefSeq" id="WP_310414295.1">
    <property type="nucleotide sequence ID" value="NZ_JAVDYC010000001.1"/>
</dbReference>
<dbReference type="InterPro" id="IPR017871">
    <property type="entry name" value="ABC_transporter-like_CS"/>
</dbReference>
<keyword evidence="9" id="KW-0547">Nucleotide-binding</keyword>
<proteinExistence type="predicted"/>
<feature type="transmembrane region" description="Helical" evidence="6">
    <location>
        <begin position="153"/>
        <end position="173"/>
    </location>
</feature>
<organism evidence="9 10">
    <name type="scientific">Catenuloplanes niger</name>
    <dbReference type="NCBI Taxonomy" id="587534"/>
    <lineage>
        <taxon>Bacteria</taxon>
        <taxon>Bacillati</taxon>
        <taxon>Actinomycetota</taxon>
        <taxon>Actinomycetes</taxon>
        <taxon>Micromonosporales</taxon>
        <taxon>Micromonosporaceae</taxon>
        <taxon>Catenuloplanes</taxon>
    </lineage>
</organism>
<comment type="caution">
    <text evidence="9">The sequence shown here is derived from an EMBL/GenBank/DDBJ whole genome shotgun (WGS) entry which is preliminary data.</text>
</comment>
<evidence type="ECO:0000256" key="1">
    <source>
        <dbReference type="ARBA" id="ARBA00004651"/>
    </source>
</evidence>
<keyword evidence="10" id="KW-1185">Reference proteome</keyword>
<dbReference type="Proteomes" id="UP001183629">
    <property type="component" value="Unassembled WGS sequence"/>
</dbReference>
<dbReference type="PROSITE" id="PS00211">
    <property type="entry name" value="ABC_TRANSPORTER_1"/>
    <property type="match status" value="1"/>
</dbReference>
<evidence type="ECO:0000313" key="10">
    <source>
        <dbReference type="Proteomes" id="UP001183629"/>
    </source>
</evidence>
<dbReference type="PANTHER" id="PTHR43394:SF1">
    <property type="entry name" value="ATP-BINDING CASSETTE SUB-FAMILY B MEMBER 10, MITOCHONDRIAL"/>
    <property type="match status" value="1"/>
</dbReference>
<dbReference type="InterPro" id="IPR039421">
    <property type="entry name" value="Type_1_exporter"/>
</dbReference>
<dbReference type="AlphaFoldDB" id="A0AAE3ZQP0"/>
<feature type="transmembrane region" description="Helical" evidence="6">
    <location>
        <begin position="237"/>
        <end position="258"/>
    </location>
</feature>
<feature type="domain" description="ABC transmembrane type-1" evidence="8">
    <location>
        <begin position="20"/>
        <end position="294"/>
    </location>
</feature>
<gene>
    <name evidence="9" type="ORF">J2S44_003280</name>
</gene>
<feature type="compositionally biased region" description="Low complexity" evidence="5">
    <location>
        <begin position="309"/>
        <end position="318"/>
    </location>
</feature>
<dbReference type="Pfam" id="PF00005">
    <property type="entry name" value="ABC_tran"/>
    <property type="match status" value="1"/>
</dbReference>
<protein>
    <submittedName>
        <fullName evidence="9">ABC transport system ATP-binding protein</fullName>
    </submittedName>
</protein>
<dbReference type="InterPro" id="IPR027417">
    <property type="entry name" value="P-loop_NTPase"/>
</dbReference>
<comment type="subcellular location">
    <subcellularLocation>
        <location evidence="1">Cell membrane</location>
        <topology evidence="1">Multi-pass membrane protein</topology>
    </subcellularLocation>
</comment>
<evidence type="ECO:0000256" key="3">
    <source>
        <dbReference type="ARBA" id="ARBA00022989"/>
    </source>
</evidence>
<keyword evidence="9" id="KW-0067">ATP-binding</keyword>
<keyword evidence="2 6" id="KW-0812">Transmembrane</keyword>
<dbReference type="InterPro" id="IPR003439">
    <property type="entry name" value="ABC_transporter-like_ATP-bd"/>
</dbReference>
<dbReference type="SUPFAM" id="SSF90123">
    <property type="entry name" value="ABC transporter transmembrane region"/>
    <property type="match status" value="1"/>
</dbReference>
<dbReference type="Gene3D" id="1.20.1560.10">
    <property type="entry name" value="ABC transporter type 1, transmembrane domain"/>
    <property type="match status" value="1"/>
</dbReference>
<evidence type="ECO:0000313" key="9">
    <source>
        <dbReference type="EMBL" id="MDR7323030.1"/>
    </source>
</evidence>
<dbReference type="GO" id="GO:0005886">
    <property type="term" value="C:plasma membrane"/>
    <property type="evidence" value="ECO:0007669"/>
    <property type="project" value="UniProtKB-SubCell"/>
</dbReference>
<evidence type="ECO:0000259" key="7">
    <source>
        <dbReference type="PROSITE" id="PS50893"/>
    </source>
</evidence>
<dbReference type="GO" id="GO:0015421">
    <property type="term" value="F:ABC-type oligopeptide transporter activity"/>
    <property type="evidence" value="ECO:0007669"/>
    <property type="project" value="TreeGrafter"/>
</dbReference>
<feature type="transmembrane region" description="Helical" evidence="6">
    <location>
        <begin position="12"/>
        <end position="38"/>
    </location>
</feature>
<dbReference type="GO" id="GO:0016887">
    <property type="term" value="F:ATP hydrolysis activity"/>
    <property type="evidence" value="ECO:0007669"/>
    <property type="project" value="InterPro"/>
</dbReference>
<feature type="transmembrane region" description="Helical" evidence="6">
    <location>
        <begin position="50"/>
        <end position="75"/>
    </location>
</feature>
<dbReference type="Pfam" id="PF00664">
    <property type="entry name" value="ABC_membrane"/>
    <property type="match status" value="1"/>
</dbReference>
<dbReference type="PROSITE" id="PS50893">
    <property type="entry name" value="ABC_TRANSPORTER_2"/>
    <property type="match status" value="1"/>
</dbReference>
<keyword evidence="4 6" id="KW-0472">Membrane</keyword>
<dbReference type="PANTHER" id="PTHR43394">
    <property type="entry name" value="ATP-DEPENDENT PERMEASE MDL1, MITOCHONDRIAL"/>
    <property type="match status" value="1"/>
</dbReference>
<dbReference type="GO" id="GO:0005524">
    <property type="term" value="F:ATP binding"/>
    <property type="evidence" value="ECO:0007669"/>
    <property type="project" value="UniProtKB-KW"/>
</dbReference>
<feature type="region of interest" description="Disordered" evidence="5">
    <location>
        <begin position="309"/>
        <end position="349"/>
    </location>
</feature>
<keyword evidence="3 6" id="KW-1133">Transmembrane helix</keyword>
<evidence type="ECO:0000256" key="2">
    <source>
        <dbReference type="ARBA" id="ARBA00022692"/>
    </source>
</evidence>
<dbReference type="Gene3D" id="3.40.50.300">
    <property type="entry name" value="P-loop containing nucleotide triphosphate hydrolases"/>
    <property type="match status" value="1"/>
</dbReference>
<evidence type="ECO:0000259" key="8">
    <source>
        <dbReference type="PROSITE" id="PS50929"/>
    </source>
</evidence>
<feature type="domain" description="ABC transporter" evidence="7">
    <location>
        <begin position="344"/>
        <end position="566"/>
    </location>
</feature>
<dbReference type="EMBL" id="JAVDYC010000001">
    <property type="protein sequence ID" value="MDR7323030.1"/>
    <property type="molecule type" value="Genomic_DNA"/>
</dbReference>
<feature type="compositionally biased region" description="Polar residues" evidence="5">
    <location>
        <begin position="323"/>
        <end position="332"/>
    </location>
</feature>
<accession>A0AAE3ZQP0</accession>
<reference evidence="9 10" key="1">
    <citation type="submission" date="2023-07" db="EMBL/GenBank/DDBJ databases">
        <title>Sequencing the genomes of 1000 actinobacteria strains.</title>
        <authorList>
            <person name="Klenk H.-P."/>
        </authorList>
    </citation>
    <scope>NUCLEOTIDE SEQUENCE [LARGE SCALE GENOMIC DNA]</scope>
    <source>
        <strain evidence="9 10">DSM 44711</strain>
    </source>
</reference>
<name>A0AAE3ZQP0_9ACTN</name>
<sequence length="567" mass="57629">MLRDMVRRHTRTVAVCCTGSGVHQICEALVPLVIGLTVDHAVDGGPPEAILLAVAAVLVLFVVLGTAAGLAVWWLNGAVLTEAHRLRVRTTAALLADPVLGADRRPGDLVSVLTVDATATAEFLRGLVGIVSGVAGLAVTVAVLLFVDPLLCLGILLLVPAMTWGVRLLGPWLERRVTARQRSVGRAAALAAEFVTALRPLRGFGGVPEALRRYRHTVGESRDAALRSATAVSLVDGVGLLASAVALLGTVAAAAAMVSAGRITVGGFVTAVTMVSFAGDPVQRVTTGIQRVYAARAGAARLARLGAAAAPPGSTATGHRTAQAGSTATGHRTAQAGPQAHAGPSAREVAGPPRLRAAAIGAVTGIELALGRGEMLGVVAADRAVADAAADVFGGRRGPDRGEIMFGELPPGHPGLRRYVLAEPHAVTLLGRTLTEALDTGRGGDPGAALVAARATGLAEELLDASANLSGGQRQRVALARALAAVPPVLVLRDPLTAVDSVTEHDAAAGLAAYRRESGGATVVVTTSPVLLARCDRVLFLPRTGPAVLSTAARLGTNADYAAAVLR</sequence>
<feature type="transmembrane region" description="Helical" evidence="6">
    <location>
        <begin position="127"/>
        <end position="147"/>
    </location>
</feature>
<evidence type="ECO:0000256" key="6">
    <source>
        <dbReference type="SAM" id="Phobius"/>
    </source>
</evidence>
<evidence type="ECO:0000256" key="4">
    <source>
        <dbReference type="ARBA" id="ARBA00023136"/>
    </source>
</evidence>
<dbReference type="SUPFAM" id="SSF52540">
    <property type="entry name" value="P-loop containing nucleoside triphosphate hydrolases"/>
    <property type="match status" value="1"/>
</dbReference>
<evidence type="ECO:0000256" key="5">
    <source>
        <dbReference type="SAM" id="MobiDB-lite"/>
    </source>
</evidence>
<dbReference type="InterPro" id="IPR011527">
    <property type="entry name" value="ABC1_TM_dom"/>
</dbReference>
<dbReference type="PROSITE" id="PS50929">
    <property type="entry name" value="ABC_TM1F"/>
    <property type="match status" value="1"/>
</dbReference>
<dbReference type="InterPro" id="IPR036640">
    <property type="entry name" value="ABC1_TM_sf"/>
</dbReference>